<evidence type="ECO:0000256" key="4">
    <source>
        <dbReference type="ARBA" id="ARBA00012557"/>
    </source>
</evidence>
<accession>A0AAN9AS52</accession>
<evidence type="ECO:0000256" key="6">
    <source>
        <dbReference type="ARBA" id="ARBA00022679"/>
    </source>
</evidence>
<dbReference type="InterPro" id="IPR003378">
    <property type="entry name" value="Fringe-like_glycosylTrfase"/>
</dbReference>
<evidence type="ECO:0000256" key="9">
    <source>
        <dbReference type="ARBA" id="ARBA00022968"/>
    </source>
</evidence>
<comment type="pathway">
    <text evidence="2">Protein modification; protein glycosylation.</text>
</comment>
<protein>
    <recommendedName>
        <fullName evidence="4">N-acetylgalactosaminide beta-1,3-galactosyltransferase</fullName>
        <ecNumber evidence="4">2.4.1.122</ecNumber>
    </recommendedName>
</protein>
<evidence type="ECO:0000256" key="8">
    <source>
        <dbReference type="ARBA" id="ARBA00022741"/>
    </source>
</evidence>
<evidence type="ECO:0000256" key="7">
    <source>
        <dbReference type="ARBA" id="ARBA00022692"/>
    </source>
</evidence>
<dbReference type="InterPro" id="IPR026050">
    <property type="entry name" value="C1GALT1/C1GALT1_chp1"/>
</dbReference>
<organism evidence="14 15">
    <name type="scientific">Littorina saxatilis</name>
    <dbReference type="NCBI Taxonomy" id="31220"/>
    <lineage>
        <taxon>Eukaryota</taxon>
        <taxon>Metazoa</taxon>
        <taxon>Spiralia</taxon>
        <taxon>Lophotrochozoa</taxon>
        <taxon>Mollusca</taxon>
        <taxon>Gastropoda</taxon>
        <taxon>Caenogastropoda</taxon>
        <taxon>Littorinimorpha</taxon>
        <taxon>Littorinoidea</taxon>
        <taxon>Littorinidae</taxon>
        <taxon>Littorina</taxon>
    </lineage>
</organism>
<comment type="similarity">
    <text evidence="3">Belongs to the glycosyltransferase 31 family. Beta3-Gal-T subfamily.</text>
</comment>
<name>A0AAN9AS52_9CAEN</name>
<keyword evidence="5" id="KW-0328">Glycosyltransferase</keyword>
<feature type="chain" id="PRO_5042851123" description="N-acetylgalactosaminide beta-1,3-galactosyltransferase" evidence="12">
    <location>
        <begin position="22"/>
        <end position="280"/>
    </location>
</feature>
<dbReference type="GO" id="GO:0016020">
    <property type="term" value="C:membrane"/>
    <property type="evidence" value="ECO:0007669"/>
    <property type="project" value="UniProtKB-SubCell"/>
</dbReference>
<dbReference type="GO" id="GO:0016263">
    <property type="term" value="F:glycoprotein-N-acetylgalactosamine 3-beta-galactosyltransferase activity"/>
    <property type="evidence" value="ECO:0007669"/>
    <property type="project" value="UniProtKB-EC"/>
</dbReference>
<keyword evidence="6" id="KW-0808">Transferase</keyword>
<feature type="signal peptide" evidence="12">
    <location>
        <begin position="1"/>
        <end position="21"/>
    </location>
</feature>
<dbReference type="Pfam" id="PF02434">
    <property type="entry name" value="Fringe"/>
    <property type="match status" value="1"/>
</dbReference>
<dbReference type="EC" id="2.4.1.122" evidence="4"/>
<keyword evidence="11" id="KW-0472">Membrane</keyword>
<comment type="subcellular location">
    <subcellularLocation>
        <location evidence="1">Membrane</location>
        <topology evidence="1">Single-pass type II membrane protein</topology>
    </subcellularLocation>
</comment>
<keyword evidence="8" id="KW-0547">Nucleotide-binding</keyword>
<keyword evidence="12" id="KW-0732">Signal</keyword>
<keyword evidence="7" id="KW-0812">Transmembrane</keyword>
<reference evidence="14 15" key="1">
    <citation type="submission" date="2024-02" db="EMBL/GenBank/DDBJ databases">
        <title>Chromosome-scale genome assembly of the rough periwinkle Littorina saxatilis.</title>
        <authorList>
            <person name="De Jode A."/>
            <person name="Faria R."/>
            <person name="Formenti G."/>
            <person name="Sims Y."/>
            <person name="Smith T.P."/>
            <person name="Tracey A."/>
            <person name="Wood J.M.D."/>
            <person name="Zagrodzka Z.B."/>
            <person name="Johannesson K."/>
            <person name="Butlin R.K."/>
            <person name="Leder E.H."/>
        </authorList>
    </citation>
    <scope>NUCLEOTIDE SEQUENCE [LARGE SCALE GENOMIC DNA]</scope>
    <source>
        <strain evidence="14">Snail1</strain>
        <tissue evidence="14">Muscle</tissue>
    </source>
</reference>
<dbReference type="Proteomes" id="UP001374579">
    <property type="component" value="Unassembled WGS sequence"/>
</dbReference>
<evidence type="ECO:0000259" key="13">
    <source>
        <dbReference type="Pfam" id="PF02434"/>
    </source>
</evidence>
<evidence type="ECO:0000256" key="1">
    <source>
        <dbReference type="ARBA" id="ARBA00004606"/>
    </source>
</evidence>
<comment type="caution">
    <text evidence="14">The sequence shown here is derived from an EMBL/GenBank/DDBJ whole genome shotgun (WGS) entry which is preliminary data.</text>
</comment>
<feature type="domain" description="Fringe-like glycosyltransferase" evidence="13">
    <location>
        <begin position="72"/>
        <end position="257"/>
    </location>
</feature>
<gene>
    <name evidence="14" type="ORF">V1264_009519</name>
</gene>
<keyword evidence="10" id="KW-1133">Transmembrane helix</keyword>
<evidence type="ECO:0000256" key="3">
    <source>
        <dbReference type="ARBA" id="ARBA00006462"/>
    </source>
</evidence>
<evidence type="ECO:0000313" key="14">
    <source>
        <dbReference type="EMBL" id="KAK7091900.1"/>
    </source>
</evidence>
<proteinExistence type="inferred from homology"/>
<keyword evidence="15" id="KW-1185">Reference proteome</keyword>
<evidence type="ECO:0000256" key="2">
    <source>
        <dbReference type="ARBA" id="ARBA00004922"/>
    </source>
</evidence>
<dbReference type="GO" id="GO:0000166">
    <property type="term" value="F:nucleotide binding"/>
    <property type="evidence" value="ECO:0007669"/>
    <property type="project" value="UniProtKB-KW"/>
</dbReference>
<evidence type="ECO:0000256" key="12">
    <source>
        <dbReference type="SAM" id="SignalP"/>
    </source>
</evidence>
<evidence type="ECO:0000256" key="11">
    <source>
        <dbReference type="ARBA" id="ARBA00023136"/>
    </source>
</evidence>
<keyword evidence="9" id="KW-0735">Signal-anchor</keyword>
<dbReference type="EMBL" id="JBAMIC010000022">
    <property type="protein sequence ID" value="KAK7091900.1"/>
    <property type="molecule type" value="Genomic_DNA"/>
</dbReference>
<evidence type="ECO:0000313" key="15">
    <source>
        <dbReference type="Proteomes" id="UP001374579"/>
    </source>
</evidence>
<dbReference type="Gene3D" id="3.90.550.50">
    <property type="match status" value="1"/>
</dbReference>
<evidence type="ECO:0000256" key="10">
    <source>
        <dbReference type="ARBA" id="ARBA00022989"/>
    </source>
</evidence>
<dbReference type="AlphaFoldDB" id="A0AAN9AS52"/>
<dbReference type="PANTHER" id="PTHR23033:SF14">
    <property type="entry name" value="GLYCOPROTEIN-N-ACETYLGALACTOSAMINE 3-BETA-GALACTOSYLTRANSFERASE 1-RELATED"/>
    <property type="match status" value="1"/>
</dbReference>
<dbReference type="PANTHER" id="PTHR23033">
    <property type="entry name" value="BETA1,3-GALACTOSYLTRANSFERASE"/>
    <property type="match status" value="1"/>
</dbReference>
<evidence type="ECO:0000256" key="5">
    <source>
        <dbReference type="ARBA" id="ARBA00022676"/>
    </source>
</evidence>
<sequence length="280" mass="31832">MRSIRLRGVLLALAAFTLALASFSIYKNYSPAPFFPENGQTISSSQKMGHEGADQIIPVDESEVLRLRKKVRVFVWVMTSPKSKQRARAVNTTWATRADRDLLVYMSSEADPSLPAVGLSVKEGRNHLTAKTMQAFDYVYKHYFHKADYFMKADDDTYVIMENLRYFLSFFDTKEPFFTGRHFKPEVKQGFNSGGAGYVLSKEALARLAARPKDPPLCKEDGKGEDVEIARCLEKLEVRILNSTDSRGRSRFHTHEPVKHVIKGVSWMHNYDANVVRVVS</sequence>